<dbReference type="HOGENOM" id="CLU_967073_0_0_1"/>
<proteinExistence type="predicted"/>
<dbReference type="InterPro" id="IPR025714">
    <property type="entry name" value="Methyltranfer_dom"/>
</dbReference>
<evidence type="ECO:0000313" key="3">
    <source>
        <dbReference type="Proteomes" id="UP000054248"/>
    </source>
</evidence>
<evidence type="ECO:0000313" key="2">
    <source>
        <dbReference type="EMBL" id="KIO28610.1"/>
    </source>
</evidence>
<dbReference type="InterPro" id="IPR029063">
    <property type="entry name" value="SAM-dependent_MTases_sf"/>
</dbReference>
<dbReference type="STRING" id="1051891.A0A0C3QCT3"/>
<dbReference type="OrthoDB" id="2013972at2759"/>
<dbReference type="EMBL" id="KN822992">
    <property type="protein sequence ID" value="KIO28610.1"/>
    <property type="molecule type" value="Genomic_DNA"/>
</dbReference>
<dbReference type="AlphaFoldDB" id="A0A0C3QCT3"/>
<feature type="domain" description="Methyltransferase" evidence="1">
    <location>
        <begin position="51"/>
        <end position="162"/>
    </location>
</feature>
<reference evidence="3" key="2">
    <citation type="submission" date="2015-01" db="EMBL/GenBank/DDBJ databases">
        <title>Evolutionary Origins and Diversification of the Mycorrhizal Mutualists.</title>
        <authorList>
            <consortium name="DOE Joint Genome Institute"/>
            <consortium name="Mycorrhizal Genomics Consortium"/>
            <person name="Kohler A."/>
            <person name="Kuo A."/>
            <person name="Nagy L.G."/>
            <person name="Floudas D."/>
            <person name="Copeland A."/>
            <person name="Barry K.W."/>
            <person name="Cichocki N."/>
            <person name="Veneault-Fourrey C."/>
            <person name="LaButti K."/>
            <person name="Lindquist E.A."/>
            <person name="Lipzen A."/>
            <person name="Lundell T."/>
            <person name="Morin E."/>
            <person name="Murat C."/>
            <person name="Riley R."/>
            <person name="Ohm R."/>
            <person name="Sun H."/>
            <person name="Tunlid A."/>
            <person name="Henrissat B."/>
            <person name="Grigoriev I.V."/>
            <person name="Hibbett D.S."/>
            <person name="Martin F."/>
        </authorList>
    </citation>
    <scope>NUCLEOTIDE SEQUENCE [LARGE SCALE GENOMIC DNA]</scope>
    <source>
        <strain evidence="3">MUT 4182</strain>
    </source>
</reference>
<dbReference type="Proteomes" id="UP000054248">
    <property type="component" value="Unassembled WGS sequence"/>
</dbReference>
<dbReference type="Gene3D" id="3.40.50.150">
    <property type="entry name" value="Vaccinia Virus protein VP39"/>
    <property type="match status" value="1"/>
</dbReference>
<dbReference type="PANTHER" id="PTHR43591:SF24">
    <property type="entry name" value="2-METHOXY-6-POLYPRENYL-1,4-BENZOQUINOL METHYLASE, MITOCHONDRIAL"/>
    <property type="match status" value="1"/>
</dbReference>
<sequence>MSKAKALLSSEDEAAKRIQHTAAPGNFLKEVLNGELTTATDLVNLVISDSENPTILDAGCGSGQWVMEMAQKYPQAVVTGVDVKPIDLNDFGTSIPSNCFFRNLDLESDLSDLRNSFDVIHVRAVASQIVDFQRVVDQLFNALKPHGVLLLVAGDQCLYGPNRSPLPQDQSLMQKAMRLLHEYTLNEGFSIESYYHWHDWLTARSDVEKVVSQDVWVPVELGIPGDASEMCRRFLLDYTDFMPKACPGVPEFQGENSLCSQAAREIQEAKLPGVSMRWRFVVGQKIPA</sequence>
<dbReference type="PANTHER" id="PTHR43591">
    <property type="entry name" value="METHYLTRANSFERASE"/>
    <property type="match status" value="1"/>
</dbReference>
<accession>A0A0C3QCT3</accession>
<gene>
    <name evidence="2" type="ORF">M407DRAFT_6657</name>
</gene>
<dbReference type="SUPFAM" id="SSF53335">
    <property type="entry name" value="S-adenosyl-L-methionine-dependent methyltransferases"/>
    <property type="match status" value="1"/>
</dbReference>
<dbReference type="CDD" id="cd02440">
    <property type="entry name" value="AdoMet_MTases"/>
    <property type="match status" value="1"/>
</dbReference>
<reference evidence="2 3" key="1">
    <citation type="submission" date="2014-04" db="EMBL/GenBank/DDBJ databases">
        <authorList>
            <consortium name="DOE Joint Genome Institute"/>
            <person name="Kuo A."/>
            <person name="Girlanda M."/>
            <person name="Perotto S."/>
            <person name="Kohler A."/>
            <person name="Nagy L.G."/>
            <person name="Floudas D."/>
            <person name="Copeland A."/>
            <person name="Barry K.W."/>
            <person name="Cichocki N."/>
            <person name="Veneault-Fourrey C."/>
            <person name="LaButti K."/>
            <person name="Lindquist E.A."/>
            <person name="Lipzen A."/>
            <person name="Lundell T."/>
            <person name="Morin E."/>
            <person name="Murat C."/>
            <person name="Sun H."/>
            <person name="Tunlid A."/>
            <person name="Henrissat B."/>
            <person name="Grigoriev I.V."/>
            <person name="Hibbett D.S."/>
            <person name="Martin F."/>
            <person name="Nordberg H.P."/>
            <person name="Cantor M.N."/>
            <person name="Hua S.X."/>
        </authorList>
    </citation>
    <scope>NUCLEOTIDE SEQUENCE [LARGE SCALE GENOMIC DNA]</scope>
    <source>
        <strain evidence="2 3">MUT 4182</strain>
    </source>
</reference>
<evidence type="ECO:0000259" key="1">
    <source>
        <dbReference type="Pfam" id="PF13847"/>
    </source>
</evidence>
<dbReference type="Pfam" id="PF13847">
    <property type="entry name" value="Methyltransf_31"/>
    <property type="match status" value="1"/>
</dbReference>
<name>A0A0C3QCT3_9AGAM</name>
<dbReference type="GO" id="GO:0008168">
    <property type="term" value="F:methyltransferase activity"/>
    <property type="evidence" value="ECO:0007669"/>
    <property type="project" value="TreeGrafter"/>
</dbReference>
<protein>
    <recommendedName>
        <fullName evidence="1">Methyltransferase domain-containing protein</fullName>
    </recommendedName>
</protein>
<organism evidence="2 3">
    <name type="scientific">Tulasnella calospora MUT 4182</name>
    <dbReference type="NCBI Taxonomy" id="1051891"/>
    <lineage>
        <taxon>Eukaryota</taxon>
        <taxon>Fungi</taxon>
        <taxon>Dikarya</taxon>
        <taxon>Basidiomycota</taxon>
        <taxon>Agaricomycotina</taxon>
        <taxon>Agaricomycetes</taxon>
        <taxon>Cantharellales</taxon>
        <taxon>Tulasnellaceae</taxon>
        <taxon>Tulasnella</taxon>
    </lineage>
</organism>
<keyword evidence="3" id="KW-1185">Reference proteome</keyword>